<feature type="region of interest" description="Disordered" evidence="1">
    <location>
        <begin position="499"/>
        <end position="614"/>
    </location>
</feature>
<feature type="compositionally biased region" description="Polar residues" evidence="1">
    <location>
        <begin position="945"/>
        <end position="975"/>
    </location>
</feature>
<feature type="region of interest" description="Disordered" evidence="1">
    <location>
        <begin position="776"/>
        <end position="804"/>
    </location>
</feature>
<feature type="compositionally biased region" description="Basic and acidic residues" evidence="1">
    <location>
        <begin position="539"/>
        <end position="558"/>
    </location>
</feature>
<dbReference type="Proteomes" id="UP001595075">
    <property type="component" value="Unassembled WGS sequence"/>
</dbReference>
<comment type="caution">
    <text evidence="2">The sequence shown here is derived from an EMBL/GenBank/DDBJ whole genome shotgun (WGS) entry which is preliminary data.</text>
</comment>
<protein>
    <submittedName>
        <fullName evidence="2">Uncharacterized protein</fullName>
    </submittedName>
</protein>
<gene>
    <name evidence="2" type="ORF">VTL71DRAFT_5858</name>
</gene>
<feature type="region of interest" description="Disordered" evidence="1">
    <location>
        <begin position="914"/>
        <end position="975"/>
    </location>
</feature>
<dbReference type="EMBL" id="JAZHXI010000016">
    <property type="protein sequence ID" value="KAL2062786.1"/>
    <property type="molecule type" value="Genomic_DNA"/>
</dbReference>
<feature type="region of interest" description="Disordered" evidence="1">
    <location>
        <begin position="214"/>
        <end position="241"/>
    </location>
</feature>
<feature type="compositionally biased region" description="Basic and acidic residues" evidence="1">
    <location>
        <begin position="508"/>
        <end position="521"/>
    </location>
</feature>
<sequence length="1208" mass="132676">MLSSRTLTGLLVEPQPTLSIAITPSSKWLQPELSVGDPCASMGFLKQYRCWIVKDKSPAYVVWKVVSKAIVSLLQDQFEHLDAGDSDLLFEMFMIGRKPTSSVPTILFSCEKKSCRQNAMALVQKKSMLASYPGVKMAQCSKMPKILAQGEESEPIFLPPGVYLNGPLRSCGTSVLISSELGIPPRIATIGGVVFIAGGMFGVTAGHAFRPVTEVEEDDDKDDEFSFFGESDPFDSSDDGDELVKMTSQASISSGSSQSQYTDAPDFVTARRKYPTSRLTSGPTSESFFTAQKDKITESTPERYGTLYALSNLDEGHDWALVKIEHSTLLTFPRADEYTANNFKLGSRIVHPNSIATGSLDTEVILCTGSEGVVRGKLSSMPAFQRPAGQKMFRQLLTVSLNKGYFRDGDCGSWVCDLRTGAVYGHIVSSYLETGSAYLIPSHQIFKDMEKCLGKPVQLLTRTLLARNAAFAIWGHIDEVSASSFGSNEREIWENRSVPANVELQSSPRHDTKLTHSEHSSSKSLSNAEARLGLAPKTVEGRENERDAKKSKYSESRRSPKLPWKPITSTARDKSLDTSGEPEDVKLPSISHSSSFDLGYTPDNEISRRRPNDIPQYRQAILSSSNSLTKKDELFKTFSYPAVHAEISRSSFTAGGREMAAPESMKTRLKADKREEKQPNQGIIASASPRAEKKKSTSSSTTTKDPTKSKSSPSNHVHKSSSTTKRPAKRVVQGKIERSASSQIGTPLPERPVHSFEPRVTYPYASYTGYSPTLSFTPASSVSSYGEIPQPYPNQPSNLMPRRPEFGRTMDIQQLPVISHTQLFSHDSVITARPPRVFESSFQSPPIAQRFDPPYQDRERANIQANPITADSRAPPNAISPLAQQNRYFMSRPSPSADFRENWDHLALRFTPSRTELSDRQAMPPPTVRPLTPHPQARPYMERPSGSSYSRPAVSYNTSRNTETVSFEPATSNVGGYRNQLSYAEAAKGVQTSYSEKIQRATSYQEVIGGPFSSPLTVESLTRSQRRGPPSSRDTRSTRSSRRTRSRSRSVSSKSSATSKDENVSELTVTAGAGATIVIDNVNGKNVNTKVTGGQARVTFGGGQIDYQDGAEIEILKHGKATYDPAYDGTKRAENRPKHESSTSNNPRRRSENSTSTQTPADERSSLPRVSGTSEKTVVKGNLDSSRVEPVPMPPGPYYGPSNPYGGR</sequence>
<proteinExistence type="predicted"/>
<keyword evidence="3" id="KW-1185">Reference proteome</keyword>
<feature type="compositionally biased region" description="Low complexity" evidence="1">
    <location>
        <begin position="1049"/>
        <end position="1058"/>
    </location>
</feature>
<feature type="compositionally biased region" description="Acidic residues" evidence="1">
    <location>
        <begin position="214"/>
        <end position="225"/>
    </location>
</feature>
<evidence type="ECO:0000313" key="3">
    <source>
        <dbReference type="Proteomes" id="UP001595075"/>
    </source>
</evidence>
<feature type="compositionally biased region" description="Low complexity" evidence="1">
    <location>
        <begin position="1199"/>
        <end position="1208"/>
    </location>
</feature>
<feature type="compositionally biased region" description="Low complexity" evidence="1">
    <location>
        <begin position="697"/>
        <end position="715"/>
    </location>
</feature>
<feature type="compositionally biased region" description="Basic and acidic residues" evidence="1">
    <location>
        <begin position="1129"/>
        <end position="1141"/>
    </location>
</feature>
<evidence type="ECO:0000256" key="1">
    <source>
        <dbReference type="SAM" id="MobiDB-lite"/>
    </source>
</evidence>
<feature type="compositionally biased region" description="Basic residues" evidence="1">
    <location>
        <begin position="1039"/>
        <end position="1048"/>
    </location>
</feature>
<accession>A0ABR4BYQ4</accession>
<feature type="compositionally biased region" description="Basic and acidic residues" evidence="1">
    <location>
        <begin position="665"/>
        <end position="678"/>
    </location>
</feature>
<evidence type="ECO:0000313" key="2">
    <source>
        <dbReference type="EMBL" id="KAL2062786.1"/>
    </source>
</evidence>
<feature type="compositionally biased region" description="Acidic residues" evidence="1">
    <location>
        <begin position="232"/>
        <end position="241"/>
    </location>
</feature>
<feature type="region of interest" description="Disordered" evidence="1">
    <location>
        <begin position="1123"/>
        <end position="1208"/>
    </location>
</feature>
<organism evidence="2 3">
    <name type="scientific">Oculimacula yallundae</name>
    <dbReference type="NCBI Taxonomy" id="86028"/>
    <lineage>
        <taxon>Eukaryota</taxon>
        <taxon>Fungi</taxon>
        <taxon>Dikarya</taxon>
        <taxon>Ascomycota</taxon>
        <taxon>Pezizomycotina</taxon>
        <taxon>Leotiomycetes</taxon>
        <taxon>Helotiales</taxon>
        <taxon>Ploettnerulaceae</taxon>
        <taxon>Oculimacula</taxon>
    </lineage>
</organism>
<name>A0ABR4BYQ4_9HELO</name>
<reference evidence="2 3" key="1">
    <citation type="journal article" date="2024" name="Commun. Biol.">
        <title>Comparative genomic analysis of thermophilic fungi reveals convergent evolutionary adaptations and gene losses.</title>
        <authorList>
            <person name="Steindorff A.S."/>
            <person name="Aguilar-Pontes M.V."/>
            <person name="Robinson A.J."/>
            <person name="Andreopoulos B."/>
            <person name="LaButti K."/>
            <person name="Kuo A."/>
            <person name="Mondo S."/>
            <person name="Riley R."/>
            <person name="Otillar R."/>
            <person name="Haridas S."/>
            <person name="Lipzen A."/>
            <person name="Grimwood J."/>
            <person name="Schmutz J."/>
            <person name="Clum A."/>
            <person name="Reid I.D."/>
            <person name="Moisan M.C."/>
            <person name="Butler G."/>
            <person name="Nguyen T.T.M."/>
            <person name="Dewar K."/>
            <person name="Conant G."/>
            <person name="Drula E."/>
            <person name="Henrissat B."/>
            <person name="Hansel C."/>
            <person name="Singer S."/>
            <person name="Hutchinson M.I."/>
            <person name="de Vries R.P."/>
            <person name="Natvig D.O."/>
            <person name="Powell A.J."/>
            <person name="Tsang A."/>
            <person name="Grigoriev I.V."/>
        </authorList>
    </citation>
    <scope>NUCLEOTIDE SEQUENCE [LARGE SCALE GENOMIC DNA]</scope>
    <source>
        <strain evidence="2 3">CBS 494.80</strain>
    </source>
</reference>
<feature type="compositionally biased region" description="Polar residues" evidence="1">
    <location>
        <begin position="1014"/>
        <end position="1023"/>
    </location>
</feature>
<feature type="region of interest" description="Disordered" evidence="1">
    <location>
        <begin position="1008"/>
        <end position="1065"/>
    </location>
</feature>
<feature type="region of interest" description="Disordered" evidence="1">
    <location>
        <begin position="646"/>
        <end position="756"/>
    </location>
</feature>